<dbReference type="InterPro" id="IPR005564">
    <property type="entry name" value="Major_capsid_GpE"/>
</dbReference>
<dbReference type="STRING" id="1379903.ATO8_21236"/>
<organism evidence="1 2">
    <name type="scientific">Roseivivax marinus</name>
    <dbReference type="NCBI Taxonomy" id="1379903"/>
    <lineage>
        <taxon>Bacteria</taxon>
        <taxon>Pseudomonadati</taxon>
        <taxon>Pseudomonadota</taxon>
        <taxon>Alphaproteobacteria</taxon>
        <taxon>Rhodobacterales</taxon>
        <taxon>Roseobacteraceae</taxon>
        <taxon>Roseivivax</taxon>
    </lineage>
</organism>
<dbReference type="Pfam" id="PF03864">
    <property type="entry name" value="Phage_cap_E"/>
    <property type="match status" value="1"/>
</dbReference>
<dbReference type="AlphaFoldDB" id="W4HD21"/>
<accession>W4HD21</accession>
<protein>
    <recommendedName>
        <fullName evidence="3">Major capsid protein E</fullName>
    </recommendedName>
</protein>
<dbReference type="Proteomes" id="UP000019063">
    <property type="component" value="Unassembled WGS sequence"/>
</dbReference>
<sequence>MPTMDVFNDDAFSLVSLTAAINKAKYRPGQIGATGIFDEDGVTTTIVYVEQRDGMLGLVEPTERGGPGETTADEGRELVPFSIPHYERDDAVNADEVQNIRAFGTETDVDTIESRVQRKLARHGQDLQMTLEHQRVGAIKGIVTTKGGRVLENLYTRFGIATPAAISLELDVDATDVGKVVDGVRYSIEDSLDGFYDGLHAFTGRDLHTQLWRHKSVKETLLSHAGAVELRMAVPDVFEFGGITWERYRTGKAATDDLGAAYIAPNEAQVVPTGVPELFITRFAPADYEETVNTEGLPLYANQYPKQNGKGRHLEVQMNAISLCTRPEVLRRLTLT</sequence>
<evidence type="ECO:0008006" key="3">
    <source>
        <dbReference type="Google" id="ProtNLM"/>
    </source>
</evidence>
<comment type="caution">
    <text evidence="1">The sequence shown here is derived from an EMBL/GenBank/DDBJ whole genome shotgun (WGS) entry which is preliminary data.</text>
</comment>
<reference evidence="1 2" key="1">
    <citation type="journal article" date="2014" name="Antonie Van Leeuwenhoek">
        <title>Roseivivax atlanticus sp. nov., isolated from surface seawater of the Atlantic Ocean.</title>
        <authorList>
            <person name="Li G."/>
            <person name="Lai Q."/>
            <person name="Liu X."/>
            <person name="Sun F."/>
            <person name="Shao Z."/>
        </authorList>
    </citation>
    <scope>NUCLEOTIDE SEQUENCE [LARGE SCALE GENOMIC DNA]</scope>
    <source>
        <strain evidence="1 2">22II-s10s</strain>
    </source>
</reference>
<gene>
    <name evidence="1" type="ORF">ATO8_21236</name>
</gene>
<proteinExistence type="predicted"/>
<evidence type="ECO:0000313" key="1">
    <source>
        <dbReference type="EMBL" id="ETW10629.1"/>
    </source>
</evidence>
<dbReference type="EMBL" id="AQQW01000036">
    <property type="protein sequence ID" value="ETW10629.1"/>
    <property type="molecule type" value="Genomic_DNA"/>
</dbReference>
<name>W4HD21_9RHOB</name>
<dbReference type="eggNOG" id="ENOG502Z7JG">
    <property type="taxonomic scope" value="Bacteria"/>
</dbReference>
<dbReference type="PATRIC" id="fig|1317118.6.peg.4343"/>
<keyword evidence="2" id="KW-1185">Reference proteome</keyword>
<dbReference type="RefSeq" id="WP_043847577.1">
    <property type="nucleotide sequence ID" value="NZ_AQQW01000036.1"/>
</dbReference>
<evidence type="ECO:0000313" key="2">
    <source>
        <dbReference type="Proteomes" id="UP000019063"/>
    </source>
</evidence>